<sequence length="68" mass="7419">MKGPVLHVVSSDPDQVRDDLWLHHVLGKRARGYPLGVQWRTARALFAAGLRALIEVAHGEQGKPVLGA</sequence>
<gene>
    <name evidence="1" type="ORF">IT41_19695</name>
</gene>
<reference evidence="1 2" key="1">
    <citation type="submission" date="2014-09" db="EMBL/GenBank/DDBJ databases">
        <authorList>
            <person name="McGinnis J.M."/>
            <person name="Wolfgang W.J."/>
        </authorList>
    </citation>
    <scope>NUCLEOTIDE SEQUENCE [LARGE SCALE GENOMIC DNA]</scope>
    <source>
        <strain evidence="1 2">JCM 14014</strain>
    </source>
</reference>
<comment type="caution">
    <text evidence="1">The sequence shown here is derived from an EMBL/GenBank/DDBJ whole genome shotgun (WGS) entry which is preliminary data.</text>
</comment>
<dbReference type="OrthoDB" id="9810236at2"/>
<name>A0A099EUF4_9RHOB</name>
<dbReference type="eggNOG" id="COG1203">
    <property type="taxonomic scope" value="Bacteria"/>
</dbReference>
<keyword evidence="2" id="KW-1185">Reference proteome</keyword>
<evidence type="ECO:0000313" key="1">
    <source>
        <dbReference type="EMBL" id="KGJ01621.1"/>
    </source>
</evidence>
<protein>
    <submittedName>
        <fullName evidence="1">Uncharacterized protein</fullName>
    </submittedName>
</protein>
<accession>A0A099EUF4</accession>
<reference evidence="1 2" key="2">
    <citation type="submission" date="2014-10" db="EMBL/GenBank/DDBJ databases">
        <title>Paracoccus sanguinis sp. nov., isolated from clinical specimens of New York State patients.</title>
        <authorList>
            <person name="Mingle L.A."/>
            <person name="Cole J.A."/>
            <person name="Lapierre P."/>
            <person name="Musser K.A."/>
        </authorList>
    </citation>
    <scope>NUCLEOTIDE SEQUENCE [LARGE SCALE GENOMIC DNA]</scope>
    <source>
        <strain evidence="1 2">JCM 14014</strain>
    </source>
</reference>
<organism evidence="1 2">
    <name type="scientific">Paracoccus halophilus</name>
    <dbReference type="NCBI Taxonomy" id="376733"/>
    <lineage>
        <taxon>Bacteria</taxon>
        <taxon>Pseudomonadati</taxon>
        <taxon>Pseudomonadota</taxon>
        <taxon>Alphaproteobacteria</taxon>
        <taxon>Rhodobacterales</taxon>
        <taxon>Paracoccaceae</taxon>
        <taxon>Paracoccus</taxon>
    </lineage>
</organism>
<dbReference type="RefSeq" id="WP_036744287.1">
    <property type="nucleotide sequence ID" value="NZ_FOJO01000010.1"/>
</dbReference>
<evidence type="ECO:0000313" key="2">
    <source>
        <dbReference type="Proteomes" id="UP000029846"/>
    </source>
</evidence>
<proteinExistence type="predicted"/>
<dbReference type="AlphaFoldDB" id="A0A099EUF4"/>
<dbReference type="EMBL" id="JRKN01000071">
    <property type="protein sequence ID" value="KGJ01621.1"/>
    <property type="molecule type" value="Genomic_DNA"/>
</dbReference>
<dbReference type="Proteomes" id="UP000029846">
    <property type="component" value="Unassembled WGS sequence"/>
</dbReference>